<feature type="compositionally biased region" description="Polar residues" evidence="1">
    <location>
        <begin position="455"/>
        <end position="469"/>
    </location>
</feature>
<feature type="compositionally biased region" description="Basic and acidic residues" evidence="1">
    <location>
        <begin position="497"/>
        <end position="508"/>
    </location>
</feature>
<feature type="region of interest" description="Disordered" evidence="1">
    <location>
        <begin position="415"/>
        <end position="569"/>
    </location>
</feature>
<dbReference type="HOGENOM" id="CLU_478944_0_0_1"/>
<feature type="compositionally biased region" description="Basic and acidic residues" evidence="1">
    <location>
        <begin position="538"/>
        <end position="554"/>
    </location>
</feature>
<sequence length="569" mass="62499">MRTYEPFTVTTNDAHISRFRCAICECPRATSPASIARSYSYSVDKRRSQRVATITLILTLTSTPRHKMTPSNLFFCSPQTPTEGRITSSEPDARIPPPSSPDIRAYIHPFEVSNSPCLDRISETTLFPELDLGLLDEPIWGDLDAPPSLLFKAEANFDALLKILRPTIEIDELLVRSICDIVDLSETGSDCSQEPIYDVVGELESGGSGDHDYGDLYDSGSKASTGVVTSHEERITIRVMRALRKWIKSEAPSVEGLAVELAGLVNDRPVPYVSAPPMAFNWARMRGSQHDWANAETQCGEASPEGTVYFDCYSDDDSDKENIPPASMYTLFPELWPHQISIRSSSPASTSFRSHSPAASEDVFEEPKGRLDSQLEEIPFVSIGPPALPLPPLPSPRSASPVSQKLSTILHEARACGSPTPLSRPQRVLSKANTKTPTRRPSSSVRQSRPALATIQPSATSMPINSATTMPKRKGKGNPTTPHRSATPSTSRKFSSRRAESNDDKENNPLRTPRTPLSSSTPSRSATPHTPKNPYHVLSRDPLHLRPSTIEKPRPLPALAKHLKKGRMI</sequence>
<feature type="region of interest" description="Disordered" evidence="1">
    <location>
        <begin position="346"/>
        <end position="369"/>
    </location>
</feature>
<feature type="compositionally biased region" description="Polar residues" evidence="1">
    <location>
        <begin position="478"/>
        <end position="493"/>
    </location>
</feature>
<dbReference type="EMBL" id="KL198018">
    <property type="protein sequence ID" value="KDQ19720.1"/>
    <property type="molecule type" value="Genomic_DNA"/>
</dbReference>
<evidence type="ECO:0000313" key="3">
    <source>
        <dbReference type="Proteomes" id="UP000027195"/>
    </source>
</evidence>
<proteinExistence type="predicted"/>
<feature type="compositionally biased region" description="Low complexity" evidence="1">
    <location>
        <begin position="346"/>
        <end position="357"/>
    </location>
</feature>
<accession>A0A067MYE6</accession>
<evidence type="ECO:0000313" key="2">
    <source>
        <dbReference type="EMBL" id="KDQ19720.1"/>
    </source>
</evidence>
<dbReference type="AlphaFoldDB" id="A0A067MYE6"/>
<feature type="compositionally biased region" description="Low complexity" evidence="1">
    <location>
        <begin position="434"/>
        <end position="450"/>
    </location>
</feature>
<evidence type="ECO:0000256" key="1">
    <source>
        <dbReference type="SAM" id="MobiDB-lite"/>
    </source>
</evidence>
<gene>
    <name evidence="2" type="ORF">BOTBODRAFT_374983</name>
</gene>
<reference evidence="3" key="1">
    <citation type="journal article" date="2014" name="Proc. Natl. Acad. Sci. U.S.A.">
        <title>Extensive sampling of basidiomycete genomes demonstrates inadequacy of the white-rot/brown-rot paradigm for wood decay fungi.</title>
        <authorList>
            <person name="Riley R."/>
            <person name="Salamov A.A."/>
            <person name="Brown D.W."/>
            <person name="Nagy L.G."/>
            <person name="Floudas D."/>
            <person name="Held B.W."/>
            <person name="Levasseur A."/>
            <person name="Lombard V."/>
            <person name="Morin E."/>
            <person name="Otillar R."/>
            <person name="Lindquist E.A."/>
            <person name="Sun H."/>
            <person name="LaButti K.M."/>
            <person name="Schmutz J."/>
            <person name="Jabbour D."/>
            <person name="Luo H."/>
            <person name="Baker S.E."/>
            <person name="Pisabarro A.G."/>
            <person name="Walton J.D."/>
            <person name="Blanchette R.A."/>
            <person name="Henrissat B."/>
            <person name="Martin F."/>
            <person name="Cullen D."/>
            <person name="Hibbett D.S."/>
            <person name="Grigoriev I.V."/>
        </authorList>
    </citation>
    <scope>NUCLEOTIDE SEQUENCE [LARGE SCALE GENOMIC DNA]</scope>
    <source>
        <strain evidence="3">FD-172 SS1</strain>
    </source>
</reference>
<feature type="compositionally biased region" description="Low complexity" evidence="1">
    <location>
        <begin position="509"/>
        <end position="530"/>
    </location>
</feature>
<dbReference type="Proteomes" id="UP000027195">
    <property type="component" value="Unassembled WGS sequence"/>
</dbReference>
<organism evidence="2 3">
    <name type="scientific">Botryobasidium botryosum (strain FD-172 SS1)</name>
    <dbReference type="NCBI Taxonomy" id="930990"/>
    <lineage>
        <taxon>Eukaryota</taxon>
        <taxon>Fungi</taxon>
        <taxon>Dikarya</taxon>
        <taxon>Basidiomycota</taxon>
        <taxon>Agaricomycotina</taxon>
        <taxon>Agaricomycetes</taxon>
        <taxon>Cantharellales</taxon>
        <taxon>Botryobasidiaceae</taxon>
        <taxon>Botryobasidium</taxon>
    </lineage>
</organism>
<keyword evidence="3" id="KW-1185">Reference proteome</keyword>
<name>A0A067MYE6_BOTB1</name>
<dbReference type="InParanoid" id="A0A067MYE6"/>
<protein>
    <submittedName>
        <fullName evidence="2">Uncharacterized protein</fullName>
    </submittedName>
</protein>